<dbReference type="CDD" id="cd14782">
    <property type="entry name" value="FHb-globin_2"/>
    <property type="match status" value="1"/>
</dbReference>
<gene>
    <name evidence="13" type="ORF">GA0070623_1829</name>
</gene>
<feature type="domain" description="Globin" evidence="11">
    <location>
        <begin position="1"/>
        <end position="140"/>
    </location>
</feature>
<evidence type="ECO:0000259" key="11">
    <source>
        <dbReference type="PROSITE" id="PS01033"/>
    </source>
</evidence>
<comment type="similarity">
    <text evidence="1">In the C-terminal section; belongs to the flavoprotein pyridine nucleotide cytochrome reductase family.</text>
</comment>
<dbReference type="GO" id="GO:0046872">
    <property type="term" value="F:metal ion binding"/>
    <property type="evidence" value="ECO:0007669"/>
    <property type="project" value="UniProtKB-KW"/>
</dbReference>
<evidence type="ECO:0000256" key="5">
    <source>
        <dbReference type="ARBA" id="ARBA00022723"/>
    </source>
</evidence>
<evidence type="ECO:0000313" key="13">
    <source>
        <dbReference type="EMBL" id="SCG50595.1"/>
    </source>
</evidence>
<dbReference type="RefSeq" id="WP_067311691.1">
    <property type="nucleotide sequence ID" value="NZ_LRMV01000113.1"/>
</dbReference>
<dbReference type="PRINTS" id="PR00410">
    <property type="entry name" value="PHEHYDRXLASE"/>
</dbReference>
<comment type="similarity">
    <text evidence="10">Belongs to the globin family.</text>
</comment>
<dbReference type="Pfam" id="PF00175">
    <property type="entry name" value="NAD_binding_1"/>
    <property type="match status" value="1"/>
</dbReference>
<protein>
    <recommendedName>
        <fullName evidence="2">nitric oxide dioxygenase</fullName>
        <ecNumber evidence="2">1.14.12.17</ecNumber>
    </recommendedName>
</protein>
<keyword evidence="6" id="KW-0408">Iron</keyword>
<dbReference type="CDD" id="cd06184">
    <property type="entry name" value="flavohem_like_fad_nad_binding"/>
    <property type="match status" value="1"/>
</dbReference>
<keyword evidence="4 10" id="KW-0561">Oxygen transport</keyword>
<evidence type="ECO:0000256" key="4">
    <source>
        <dbReference type="ARBA" id="ARBA00022621"/>
    </source>
</evidence>
<dbReference type="InterPro" id="IPR039261">
    <property type="entry name" value="FNR_nucleotide-bd"/>
</dbReference>
<evidence type="ECO:0000256" key="1">
    <source>
        <dbReference type="ARBA" id="ARBA00006401"/>
    </source>
</evidence>
<evidence type="ECO:0000256" key="6">
    <source>
        <dbReference type="ARBA" id="ARBA00023004"/>
    </source>
</evidence>
<dbReference type="SUPFAM" id="SSF63380">
    <property type="entry name" value="Riboflavin synthase domain-like"/>
    <property type="match status" value="1"/>
</dbReference>
<dbReference type="GO" id="GO:0005344">
    <property type="term" value="F:oxygen carrier activity"/>
    <property type="evidence" value="ECO:0007669"/>
    <property type="project" value="UniProtKB-KW"/>
</dbReference>
<evidence type="ECO:0000256" key="7">
    <source>
        <dbReference type="ARBA" id="ARBA00023027"/>
    </source>
</evidence>
<dbReference type="OrthoDB" id="9801223at2"/>
<dbReference type="InterPro" id="IPR000971">
    <property type="entry name" value="Globin"/>
</dbReference>
<dbReference type="EC" id="1.14.12.17" evidence="2"/>
<dbReference type="SUPFAM" id="SSF52343">
    <property type="entry name" value="Ferredoxin reductase-like, C-terminal NADP-linked domain"/>
    <property type="match status" value="1"/>
</dbReference>
<keyword evidence="13" id="KW-0223">Dioxygenase</keyword>
<evidence type="ECO:0000256" key="9">
    <source>
        <dbReference type="ARBA" id="ARBA00049433"/>
    </source>
</evidence>
<evidence type="ECO:0000313" key="14">
    <source>
        <dbReference type="Proteomes" id="UP000198226"/>
    </source>
</evidence>
<keyword evidence="13" id="KW-0560">Oxidoreductase</keyword>
<dbReference type="Proteomes" id="UP000198226">
    <property type="component" value="Chromosome I"/>
</dbReference>
<dbReference type="InterPro" id="IPR001433">
    <property type="entry name" value="OxRdtase_FAD/NAD-bd"/>
</dbReference>
<dbReference type="PANTHER" id="PTHR43396">
    <property type="entry name" value="FLAVOHEMOPROTEIN"/>
    <property type="match status" value="1"/>
</dbReference>
<dbReference type="GO" id="GO:0071949">
    <property type="term" value="F:FAD binding"/>
    <property type="evidence" value="ECO:0007669"/>
    <property type="project" value="TreeGrafter"/>
</dbReference>
<dbReference type="FunFam" id="1.10.490.10:FF:000003">
    <property type="entry name" value="Flavohemoprotein"/>
    <property type="match status" value="1"/>
</dbReference>
<dbReference type="Gene3D" id="2.40.30.10">
    <property type="entry name" value="Translation factors"/>
    <property type="match status" value="1"/>
</dbReference>
<dbReference type="GO" id="GO:0051537">
    <property type="term" value="F:2 iron, 2 sulfur cluster binding"/>
    <property type="evidence" value="ECO:0007669"/>
    <property type="project" value="UniProtKB-KW"/>
</dbReference>
<evidence type="ECO:0000256" key="3">
    <source>
        <dbReference type="ARBA" id="ARBA00022617"/>
    </source>
</evidence>
<dbReference type="InterPro" id="IPR012292">
    <property type="entry name" value="Globin/Proto"/>
</dbReference>
<dbReference type="Gene3D" id="1.10.490.10">
    <property type="entry name" value="Globins"/>
    <property type="match status" value="1"/>
</dbReference>
<sequence>MLSESSAAVVTATLPVVRAHADQITGRFYARMFAAHPELLDLFNRGNQATGRQQSALAASVVAYAGHLTGTDGAAWTAILDRIAHKHASLGITPGQYPLVGRHLLAAVGEVLGAAVTPEVAAAWDEVYWLMACELVARESRLYTTAGVAGDGTGWRDWRVVGVTPEATDTVSFTLAPADGGPVPGFVPGQYVSVAVGLDGGLGRQIRQYSLSGSPDADHWRITVKRVRGTGGAPDGLVSTTLHERVRPGDTIRLSPPFGEVSAVPGTGPLLLVSAGIGLTPAMSALQHLAATAPDRPVVLAHADRDAAAHAHRAELVDLHSRLPGLRLRLWYETPTAAGDALPPAAEVARGRIDPELIPLSPDAHVHLCGPLPFMNQVRGGLLRRGVPVERIAYEVFGPGMLPGAS</sequence>
<dbReference type="SUPFAM" id="SSF46458">
    <property type="entry name" value="Globin-like"/>
    <property type="match status" value="1"/>
</dbReference>
<dbReference type="PROSITE" id="PS01033">
    <property type="entry name" value="GLOBIN"/>
    <property type="match status" value="1"/>
</dbReference>
<dbReference type="InterPro" id="IPR017927">
    <property type="entry name" value="FAD-bd_FR_type"/>
</dbReference>
<keyword evidence="5" id="KW-0479">Metal-binding</keyword>
<accession>A0A109II76</accession>
<comment type="catalytic activity">
    <reaction evidence="8">
        <text>2 nitric oxide + NADH + 2 O2 = 2 nitrate + NAD(+) + H(+)</text>
        <dbReference type="Rhea" id="RHEA:19469"/>
        <dbReference type="ChEBI" id="CHEBI:15378"/>
        <dbReference type="ChEBI" id="CHEBI:15379"/>
        <dbReference type="ChEBI" id="CHEBI:16480"/>
        <dbReference type="ChEBI" id="CHEBI:17632"/>
        <dbReference type="ChEBI" id="CHEBI:57540"/>
        <dbReference type="ChEBI" id="CHEBI:57945"/>
        <dbReference type="EC" id="1.14.12.17"/>
    </reaction>
</comment>
<evidence type="ECO:0000256" key="8">
    <source>
        <dbReference type="ARBA" id="ARBA00048649"/>
    </source>
</evidence>
<dbReference type="PROSITE" id="PS51384">
    <property type="entry name" value="FAD_FR"/>
    <property type="match status" value="1"/>
</dbReference>
<keyword evidence="14" id="KW-1185">Reference proteome</keyword>
<dbReference type="GO" id="GO:0046210">
    <property type="term" value="P:nitric oxide catabolic process"/>
    <property type="evidence" value="ECO:0007669"/>
    <property type="project" value="TreeGrafter"/>
</dbReference>
<feature type="domain" description="FAD-binding FR-type" evidence="12">
    <location>
        <begin position="153"/>
        <end position="264"/>
    </location>
</feature>
<dbReference type="GO" id="GO:0008941">
    <property type="term" value="F:nitric oxide dioxygenase NAD(P)H activity"/>
    <property type="evidence" value="ECO:0007669"/>
    <property type="project" value="UniProtKB-EC"/>
</dbReference>
<organism evidence="13 14">
    <name type="scientific">Micromonospora rifamycinica</name>
    <dbReference type="NCBI Taxonomy" id="291594"/>
    <lineage>
        <taxon>Bacteria</taxon>
        <taxon>Bacillati</taxon>
        <taxon>Actinomycetota</taxon>
        <taxon>Actinomycetes</taxon>
        <taxon>Micromonosporales</taxon>
        <taxon>Micromonosporaceae</taxon>
        <taxon>Micromonospora</taxon>
    </lineage>
</organism>
<comment type="catalytic activity">
    <reaction evidence="9">
        <text>2 nitric oxide + NADPH + 2 O2 = 2 nitrate + NADP(+) + H(+)</text>
        <dbReference type="Rhea" id="RHEA:19465"/>
        <dbReference type="ChEBI" id="CHEBI:15378"/>
        <dbReference type="ChEBI" id="CHEBI:15379"/>
        <dbReference type="ChEBI" id="CHEBI:16480"/>
        <dbReference type="ChEBI" id="CHEBI:17632"/>
        <dbReference type="ChEBI" id="CHEBI:57783"/>
        <dbReference type="ChEBI" id="CHEBI:58349"/>
        <dbReference type="EC" id="1.14.12.17"/>
    </reaction>
</comment>
<keyword evidence="3 10" id="KW-0349">Heme</keyword>
<dbReference type="EMBL" id="LT607752">
    <property type="protein sequence ID" value="SCG50595.1"/>
    <property type="molecule type" value="Genomic_DNA"/>
</dbReference>
<dbReference type="GO" id="GO:0071500">
    <property type="term" value="P:cellular response to nitrosative stress"/>
    <property type="evidence" value="ECO:0007669"/>
    <property type="project" value="TreeGrafter"/>
</dbReference>
<dbReference type="Gene3D" id="3.40.50.80">
    <property type="entry name" value="Nucleotide-binding domain of ferredoxin-NADP reductase (FNR) module"/>
    <property type="match status" value="1"/>
</dbReference>
<reference evidence="14" key="1">
    <citation type="submission" date="2016-06" db="EMBL/GenBank/DDBJ databases">
        <authorList>
            <person name="Varghese N."/>
            <person name="Submissions Spin"/>
        </authorList>
    </citation>
    <scope>NUCLEOTIDE SEQUENCE [LARGE SCALE GENOMIC DNA]</scope>
    <source>
        <strain evidence="14">DSM 44983</strain>
    </source>
</reference>
<dbReference type="InterPro" id="IPR009050">
    <property type="entry name" value="Globin-like_sf"/>
</dbReference>
<dbReference type="GO" id="GO:0019825">
    <property type="term" value="F:oxygen binding"/>
    <property type="evidence" value="ECO:0007669"/>
    <property type="project" value="InterPro"/>
</dbReference>
<dbReference type="Pfam" id="PF00042">
    <property type="entry name" value="Globin"/>
    <property type="match status" value="1"/>
</dbReference>
<dbReference type="GO" id="GO:0020037">
    <property type="term" value="F:heme binding"/>
    <property type="evidence" value="ECO:0007669"/>
    <property type="project" value="InterPro"/>
</dbReference>
<dbReference type="AlphaFoldDB" id="A0A109II76"/>
<proteinExistence type="inferred from homology"/>
<keyword evidence="7" id="KW-0520">NAD</keyword>
<evidence type="ECO:0000256" key="10">
    <source>
        <dbReference type="RuleBase" id="RU000356"/>
    </source>
</evidence>
<name>A0A109II76_9ACTN</name>
<keyword evidence="10" id="KW-0813">Transport</keyword>
<dbReference type="PANTHER" id="PTHR43396:SF3">
    <property type="entry name" value="FLAVOHEMOPROTEIN"/>
    <property type="match status" value="1"/>
</dbReference>
<evidence type="ECO:0000256" key="2">
    <source>
        <dbReference type="ARBA" id="ARBA00012229"/>
    </source>
</evidence>
<dbReference type="InterPro" id="IPR017938">
    <property type="entry name" value="Riboflavin_synthase-like_b-brl"/>
</dbReference>
<evidence type="ECO:0000259" key="12">
    <source>
        <dbReference type="PROSITE" id="PS51384"/>
    </source>
</evidence>